<accession>A0ABW5PCH7</accession>
<feature type="transmembrane region" description="Helical" evidence="6">
    <location>
        <begin position="6"/>
        <end position="26"/>
    </location>
</feature>
<dbReference type="Proteomes" id="UP001597541">
    <property type="component" value="Unassembled WGS sequence"/>
</dbReference>
<keyword evidence="3 6" id="KW-0812">Transmembrane</keyword>
<evidence type="ECO:0000256" key="1">
    <source>
        <dbReference type="ARBA" id="ARBA00004651"/>
    </source>
</evidence>
<comment type="subcellular location">
    <subcellularLocation>
        <location evidence="1">Cell membrane</location>
        <topology evidence="1">Multi-pass membrane protein</topology>
    </subcellularLocation>
</comment>
<keyword evidence="4 6" id="KW-1133">Transmembrane helix</keyword>
<dbReference type="PANTHER" id="PTHR35007">
    <property type="entry name" value="INTEGRAL MEMBRANE PROTEIN-RELATED"/>
    <property type="match status" value="1"/>
</dbReference>
<evidence type="ECO:0000256" key="4">
    <source>
        <dbReference type="ARBA" id="ARBA00022989"/>
    </source>
</evidence>
<organism evidence="8 9">
    <name type="scientific">Paenibacillus gansuensis</name>
    <dbReference type="NCBI Taxonomy" id="306542"/>
    <lineage>
        <taxon>Bacteria</taxon>
        <taxon>Bacillati</taxon>
        <taxon>Bacillota</taxon>
        <taxon>Bacilli</taxon>
        <taxon>Bacillales</taxon>
        <taxon>Paenibacillaceae</taxon>
        <taxon>Paenibacillus</taxon>
    </lineage>
</organism>
<evidence type="ECO:0000256" key="2">
    <source>
        <dbReference type="ARBA" id="ARBA00022475"/>
    </source>
</evidence>
<evidence type="ECO:0000256" key="3">
    <source>
        <dbReference type="ARBA" id="ARBA00022692"/>
    </source>
</evidence>
<reference evidence="9" key="1">
    <citation type="journal article" date="2019" name="Int. J. Syst. Evol. Microbiol.">
        <title>The Global Catalogue of Microorganisms (GCM) 10K type strain sequencing project: providing services to taxonomists for standard genome sequencing and annotation.</title>
        <authorList>
            <consortium name="The Broad Institute Genomics Platform"/>
            <consortium name="The Broad Institute Genome Sequencing Center for Infectious Disease"/>
            <person name="Wu L."/>
            <person name="Ma J."/>
        </authorList>
    </citation>
    <scope>NUCLEOTIDE SEQUENCE [LARGE SCALE GENOMIC DNA]</scope>
    <source>
        <strain evidence="9">KCTC 3950</strain>
    </source>
</reference>
<keyword evidence="5 6" id="KW-0472">Membrane</keyword>
<keyword evidence="2" id="KW-1003">Cell membrane</keyword>
<evidence type="ECO:0000313" key="9">
    <source>
        <dbReference type="Proteomes" id="UP001597541"/>
    </source>
</evidence>
<protein>
    <submittedName>
        <fullName evidence="8">Type II secretion system F family protein</fullName>
    </submittedName>
</protein>
<feature type="transmembrane region" description="Helical" evidence="6">
    <location>
        <begin position="258"/>
        <end position="279"/>
    </location>
</feature>
<sequence length="282" mass="31403">MKAAFVLWLLVQSVLMIGILVSQGKLEDGRSGWKERLCQAGVCIINWLDLMRKFPSHTASVLQLLKQLSSGKAGLEEVRLYYGVICISMVGSHLLFTFLCCVTEDALALYAAGIVLTIMLPAVRMKQLKSRVDRRKTEVAADMPELLDKLALLINAGETIQAAWKRCSQEGSMSRPLYIELRKSAAELERQVSFSRVMEGFHKRCGVQDTSVFTNTVLMNYRKGGNDLVLSLRELSRQLWEKKRSAAKTAGEEASAKMVMPLMIVFVVILLVVAAPGVMMMN</sequence>
<dbReference type="InterPro" id="IPR018076">
    <property type="entry name" value="T2SS_GspF_dom"/>
</dbReference>
<keyword evidence="9" id="KW-1185">Reference proteome</keyword>
<comment type="caution">
    <text evidence="8">The sequence shown here is derived from an EMBL/GenBank/DDBJ whole genome shotgun (WGS) entry which is preliminary data.</text>
</comment>
<proteinExistence type="predicted"/>
<gene>
    <name evidence="8" type="ORF">ACFSUF_06965</name>
</gene>
<dbReference type="RefSeq" id="WP_377601447.1">
    <property type="nucleotide sequence ID" value="NZ_JBHUME010000005.1"/>
</dbReference>
<evidence type="ECO:0000313" key="8">
    <source>
        <dbReference type="EMBL" id="MFD2612169.1"/>
    </source>
</evidence>
<dbReference type="Pfam" id="PF00482">
    <property type="entry name" value="T2SSF"/>
    <property type="match status" value="1"/>
</dbReference>
<feature type="transmembrane region" description="Helical" evidence="6">
    <location>
        <begin position="80"/>
        <end position="100"/>
    </location>
</feature>
<name>A0ABW5PCH7_9BACL</name>
<dbReference type="PANTHER" id="PTHR35007:SF2">
    <property type="entry name" value="PILUS ASSEMBLE PROTEIN"/>
    <property type="match status" value="1"/>
</dbReference>
<feature type="domain" description="Type II secretion system protein GspF" evidence="7">
    <location>
        <begin position="147"/>
        <end position="274"/>
    </location>
</feature>
<evidence type="ECO:0000259" key="7">
    <source>
        <dbReference type="Pfam" id="PF00482"/>
    </source>
</evidence>
<feature type="transmembrane region" description="Helical" evidence="6">
    <location>
        <begin position="106"/>
        <end position="125"/>
    </location>
</feature>
<dbReference type="EMBL" id="JBHUME010000005">
    <property type="protein sequence ID" value="MFD2612169.1"/>
    <property type="molecule type" value="Genomic_DNA"/>
</dbReference>
<evidence type="ECO:0000256" key="6">
    <source>
        <dbReference type="SAM" id="Phobius"/>
    </source>
</evidence>
<evidence type="ECO:0000256" key="5">
    <source>
        <dbReference type="ARBA" id="ARBA00023136"/>
    </source>
</evidence>